<evidence type="ECO:0000256" key="7">
    <source>
        <dbReference type="ARBA" id="ARBA00023136"/>
    </source>
</evidence>
<evidence type="ECO:0000313" key="13">
    <source>
        <dbReference type="Proteomes" id="UP000186112"/>
    </source>
</evidence>
<gene>
    <name evidence="12" type="primary">gsiD_2</name>
    <name evidence="12" type="ORF">TICRE_14560</name>
</gene>
<dbReference type="SUPFAM" id="SSF161098">
    <property type="entry name" value="MetI-like"/>
    <property type="match status" value="1"/>
</dbReference>
<organism evidence="12 13">
    <name type="scientific">Tissierella creatinophila DSM 6911</name>
    <dbReference type="NCBI Taxonomy" id="1123403"/>
    <lineage>
        <taxon>Bacteria</taxon>
        <taxon>Bacillati</taxon>
        <taxon>Bacillota</taxon>
        <taxon>Tissierellia</taxon>
        <taxon>Tissierellales</taxon>
        <taxon>Tissierellaceae</taxon>
        <taxon>Tissierella</taxon>
    </lineage>
</organism>
<evidence type="ECO:0000256" key="6">
    <source>
        <dbReference type="ARBA" id="ARBA00022989"/>
    </source>
</evidence>
<evidence type="ECO:0000313" key="12">
    <source>
        <dbReference type="EMBL" id="OLS02655.1"/>
    </source>
</evidence>
<dbReference type="PANTHER" id="PTHR43386">
    <property type="entry name" value="OLIGOPEPTIDE TRANSPORT SYSTEM PERMEASE PROTEIN APPC"/>
    <property type="match status" value="1"/>
</dbReference>
<dbReference type="PANTHER" id="PTHR43386:SF3">
    <property type="entry name" value="GLUTATHIONE TRANSPORT SYSTEM PERMEASE PROTEIN GSID"/>
    <property type="match status" value="1"/>
</dbReference>
<dbReference type="EMBL" id="LTDM01000022">
    <property type="protein sequence ID" value="OLS02655.1"/>
    <property type="molecule type" value="Genomic_DNA"/>
</dbReference>
<dbReference type="Pfam" id="PF12911">
    <property type="entry name" value="OppC_N"/>
    <property type="match status" value="1"/>
</dbReference>
<feature type="transmembrane region" description="Helical" evidence="10">
    <location>
        <begin position="37"/>
        <end position="54"/>
    </location>
</feature>
<dbReference type="InterPro" id="IPR035906">
    <property type="entry name" value="MetI-like_sf"/>
</dbReference>
<protein>
    <recommendedName>
        <fullName evidence="9">Glutathione transport system permease protein GsiD</fullName>
    </recommendedName>
</protein>
<sequence length="300" mass="32469">MNNENLLNEKHEKDLNYKRDMRSPFSEFVGKFKKQKTAIAASVFILTLIILSLIGNKVVPYDYSEYDYANVLQGPSGDHFFGTDEFGRDIFSRIIIGTKISLFVGLLSVTIGAVAGTALGLISGYYGGFLDSIIMRISDVLFAFPGVILAIGIIAILGPGIGNVIIAVAIFSTPSFARIVRSTTLELKESVFVKAAKNLGASDARILFKHILPGAMSNIIVYYTMTIGSSILTASSLSFLGMGAQAPSPEWGLMLSTGRAYIGLNWHMTFFPGLAIFLTVLSFNLLGDGLRDALDPKLTE</sequence>
<evidence type="ECO:0000256" key="5">
    <source>
        <dbReference type="ARBA" id="ARBA00022692"/>
    </source>
</evidence>
<keyword evidence="13" id="KW-1185">Reference proteome</keyword>
<keyword evidence="3 10" id="KW-0813">Transport</keyword>
<evidence type="ECO:0000256" key="8">
    <source>
        <dbReference type="ARBA" id="ARBA00037215"/>
    </source>
</evidence>
<dbReference type="AlphaFoldDB" id="A0A1U7M5U9"/>
<dbReference type="Proteomes" id="UP000186112">
    <property type="component" value="Unassembled WGS sequence"/>
</dbReference>
<dbReference type="GO" id="GO:0071916">
    <property type="term" value="F:dipeptide transmembrane transporter activity"/>
    <property type="evidence" value="ECO:0007669"/>
    <property type="project" value="TreeGrafter"/>
</dbReference>
<dbReference type="Pfam" id="PF00528">
    <property type="entry name" value="BPD_transp_1"/>
    <property type="match status" value="1"/>
</dbReference>
<evidence type="ECO:0000256" key="4">
    <source>
        <dbReference type="ARBA" id="ARBA00022475"/>
    </source>
</evidence>
<dbReference type="OrthoDB" id="9783218at2"/>
<evidence type="ECO:0000259" key="11">
    <source>
        <dbReference type="PROSITE" id="PS50928"/>
    </source>
</evidence>
<evidence type="ECO:0000256" key="3">
    <source>
        <dbReference type="ARBA" id="ARBA00022448"/>
    </source>
</evidence>
<dbReference type="GO" id="GO:0005886">
    <property type="term" value="C:plasma membrane"/>
    <property type="evidence" value="ECO:0007669"/>
    <property type="project" value="UniProtKB-SubCell"/>
</dbReference>
<dbReference type="InterPro" id="IPR050366">
    <property type="entry name" value="BP-dependent_transpt_permease"/>
</dbReference>
<feature type="transmembrane region" description="Helical" evidence="10">
    <location>
        <begin position="219"/>
        <end position="244"/>
    </location>
</feature>
<comment type="function">
    <text evidence="8">Part of the ABC transporter complex GsiABCD involved in glutathione import. Probably responsible for the translocation of the substrate across the membrane.</text>
</comment>
<evidence type="ECO:0000256" key="9">
    <source>
        <dbReference type="ARBA" id="ARBA00041106"/>
    </source>
</evidence>
<keyword evidence="4" id="KW-1003">Cell membrane</keyword>
<feature type="domain" description="ABC transmembrane type-1" evidence="11">
    <location>
        <begin position="98"/>
        <end position="287"/>
    </location>
</feature>
<evidence type="ECO:0000256" key="1">
    <source>
        <dbReference type="ARBA" id="ARBA00004651"/>
    </source>
</evidence>
<reference evidence="12 13" key="1">
    <citation type="submission" date="2016-02" db="EMBL/GenBank/DDBJ databases">
        <title>Genome sequence of Tissierella creatinophila DSM 6911.</title>
        <authorList>
            <person name="Poehlein A."/>
            <person name="Daniel R."/>
        </authorList>
    </citation>
    <scope>NUCLEOTIDE SEQUENCE [LARGE SCALE GENOMIC DNA]</scope>
    <source>
        <strain evidence="12 13">DSM 6911</strain>
    </source>
</reference>
<evidence type="ECO:0000256" key="2">
    <source>
        <dbReference type="ARBA" id="ARBA00009306"/>
    </source>
</evidence>
<dbReference type="CDD" id="cd06261">
    <property type="entry name" value="TM_PBP2"/>
    <property type="match status" value="1"/>
</dbReference>
<feature type="transmembrane region" description="Helical" evidence="10">
    <location>
        <begin position="142"/>
        <end position="171"/>
    </location>
</feature>
<accession>A0A1U7M5U9</accession>
<name>A0A1U7M5U9_TISCR</name>
<dbReference type="Gene3D" id="1.10.3720.10">
    <property type="entry name" value="MetI-like"/>
    <property type="match status" value="1"/>
</dbReference>
<dbReference type="PROSITE" id="PS50928">
    <property type="entry name" value="ABC_TM1"/>
    <property type="match status" value="1"/>
</dbReference>
<proteinExistence type="inferred from homology"/>
<evidence type="ECO:0000256" key="10">
    <source>
        <dbReference type="RuleBase" id="RU363032"/>
    </source>
</evidence>
<dbReference type="InterPro" id="IPR000515">
    <property type="entry name" value="MetI-like"/>
</dbReference>
<comment type="caution">
    <text evidence="12">The sequence shown here is derived from an EMBL/GenBank/DDBJ whole genome shotgun (WGS) entry which is preliminary data.</text>
</comment>
<keyword evidence="7 10" id="KW-0472">Membrane</keyword>
<keyword evidence="6 10" id="KW-1133">Transmembrane helix</keyword>
<comment type="subcellular location">
    <subcellularLocation>
        <location evidence="1 10">Cell membrane</location>
        <topology evidence="1 10">Multi-pass membrane protein</topology>
    </subcellularLocation>
</comment>
<comment type="similarity">
    <text evidence="2 10">Belongs to the binding-protein-dependent transport system permease family.</text>
</comment>
<dbReference type="RefSeq" id="WP_075726594.1">
    <property type="nucleotide sequence ID" value="NZ_LTDM01000022.1"/>
</dbReference>
<feature type="transmembrane region" description="Helical" evidence="10">
    <location>
        <begin position="264"/>
        <end position="287"/>
    </location>
</feature>
<dbReference type="InterPro" id="IPR025966">
    <property type="entry name" value="OppC_N"/>
</dbReference>
<keyword evidence="5 10" id="KW-0812">Transmembrane</keyword>
<feature type="transmembrane region" description="Helical" evidence="10">
    <location>
        <begin position="100"/>
        <end position="122"/>
    </location>
</feature>